<organism evidence="3 4">
    <name type="scientific">Candidatus Desulfobia pelagia</name>
    <dbReference type="NCBI Taxonomy" id="2841692"/>
    <lineage>
        <taxon>Bacteria</taxon>
        <taxon>Pseudomonadati</taxon>
        <taxon>Thermodesulfobacteriota</taxon>
        <taxon>Desulfobulbia</taxon>
        <taxon>Desulfobulbales</taxon>
        <taxon>Desulfobulbaceae</taxon>
        <taxon>Candidatus Desulfobia</taxon>
    </lineage>
</organism>
<accession>A0A8J6TCX4</accession>
<keyword evidence="1" id="KW-0732">Signal</keyword>
<dbReference type="PANTHER" id="PTHR35038:SF6">
    <property type="entry name" value="SURFACE LOCALIZED DECAHEME CYTOCHROME C LIPOPROTEIN"/>
    <property type="match status" value="1"/>
</dbReference>
<gene>
    <name evidence="3" type="ORF">H8E41_09250</name>
</gene>
<evidence type="ECO:0000256" key="1">
    <source>
        <dbReference type="ARBA" id="ARBA00022729"/>
    </source>
</evidence>
<dbReference type="Pfam" id="PF09699">
    <property type="entry name" value="Paired_CXXCH_1"/>
    <property type="match status" value="1"/>
</dbReference>
<dbReference type="SUPFAM" id="SSF48695">
    <property type="entry name" value="Multiheme cytochromes"/>
    <property type="match status" value="1"/>
</dbReference>
<dbReference type="AlphaFoldDB" id="A0A8J6TCX4"/>
<name>A0A8J6TCX4_9BACT</name>
<reference evidence="3 4" key="1">
    <citation type="submission" date="2020-08" db="EMBL/GenBank/DDBJ databases">
        <title>Bridging the membrane lipid divide: bacteria of the FCB group superphylum have the potential to synthesize archaeal ether lipids.</title>
        <authorList>
            <person name="Villanueva L."/>
            <person name="Von Meijenfeldt F.A.B."/>
            <person name="Westbye A.B."/>
            <person name="Yadav S."/>
            <person name="Hopmans E.C."/>
            <person name="Dutilh B.E."/>
            <person name="Sinninghe Damste J.S."/>
        </authorList>
    </citation>
    <scope>NUCLEOTIDE SEQUENCE [LARGE SCALE GENOMIC DNA]</scope>
    <source>
        <strain evidence="3">NIOZ-UU47</strain>
    </source>
</reference>
<dbReference type="InterPro" id="IPR036280">
    <property type="entry name" value="Multihaem_cyt_sf"/>
</dbReference>
<dbReference type="EMBL" id="JACNJZ010000127">
    <property type="protein sequence ID" value="MBC8318081.1"/>
    <property type="molecule type" value="Genomic_DNA"/>
</dbReference>
<evidence type="ECO:0000313" key="3">
    <source>
        <dbReference type="EMBL" id="MBC8318081.1"/>
    </source>
</evidence>
<dbReference type="InterPro" id="IPR010177">
    <property type="entry name" value="Paired_CXXCH_1"/>
</dbReference>
<dbReference type="PANTHER" id="PTHR35038">
    <property type="entry name" value="DISSIMILATORY SULFITE REDUCTASE SIRA"/>
    <property type="match status" value="1"/>
</dbReference>
<dbReference type="GO" id="GO:0016491">
    <property type="term" value="F:oxidoreductase activity"/>
    <property type="evidence" value="ECO:0007669"/>
    <property type="project" value="TreeGrafter"/>
</dbReference>
<comment type="caution">
    <text evidence="3">The sequence shown here is derived from an EMBL/GenBank/DDBJ whole genome shotgun (WGS) entry which is preliminary data.</text>
</comment>
<evidence type="ECO:0000313" key="4">
    <source>
        <dbReference type="Proteomes" id="UP000614424"/>
    </source>
</evidence>
<dbReference type="InterPro" id="IPR051829">
    <property type="entry name" value="Multiheme_Cytochr_ET"/>
</dbReference>
<protein>
    <recommendedName>
        <fullName evidence="2">Doubled CXXCH motif domain-containing protein</fullName>
    </recommendedName>
</protein>
<proteinExistence type="predicted"/>
<sequence length="239" mass="26715">MHIETRNSKLETRNPLTLLAVSALCISFFLFPLVTSASQDSCVTTDCHAGFLQGHVLHPKDVGCASCHEGGMDAHGEDGANLKLSEKMCAGCHEKEQGNYPYPHPPVVTGNCYICHNPHGKIEKMLLPEEFSLGGYVKYSEDEYKLCFLCHKRDLLMFPDTSFATDFRDGVKNLHYYHVTKSNRGRNCMVCHSVHGGDQPKMIRQSSRFGDWQMELNFSKSTTGGSCASGCHRLRSYSR</sequence>
<dbReference type="Proteomes" id="UP000614424">
    <property type="component" value="Unassembled WGS sequence"/>
</dbReference>
<dbReference type="Gene3D" id="3.90.10.10">
    <property type="entry name" value="Cytochrome C3"/>
    <property type="match status" value="1"/>
</dbReference>
<feature type="domain" description="Doubled CXXCH motif" evidence="2">
    <location>
        <begin position="104"/>
        <end position="153"/>
    </location>
</feature>
<evidence type="ECO:0000259" key="2">
    <source>
        <dbReference type="Pfam" id="PF09699"/>
    </source>
</evidence>